<dbReference type="PANTHER" id="PTHR13268">
    <property type="entry name" value="BREAST CARCINOMA AMPLIFIED SEQUENCE 3"/>
    <property type="match status" value="1"/>
</dbReference>
<dbReference type="EMBL" id="PKMF04000159">
    <property type="protein sequence ID" value="KAK7846201.1"/>
    <property type="molecule type" value="Genomic_DNA"/>
</dbReference>
<dbReference type="GO" id="GO:0005737">
    <property type="term" value="C:cytoplasm"/>
    <property type="evidence" value="ECO:0007669"/>
    <property type="project" value="TreeGrafter"/>
</dbReference>
<dbReference type="GO" id="GO:0006914">
    <property type="term" value="P:autophagy"/>
    <property type="evidence" value="ECO:0007669"/>
    <property type="project" value="InterPro"/>
</dbReference>
<organism evidence="1 2">
    <name type="scientific">Quercus suber</name>
    <name type="common">Cork oak</name>
    <dbReference type="NCBI Taxonomy" id="58331"/>
    <lineage>
        <taxon>Eukaryota</taxon>
        <taxon>Viridiplantae</taxon>
        <taxon>Streptophyta</taxon>
        <taxon>Embryophyta</taxon>
        <taxon>Tracheophyta</taxon>
        <taxon>Spermatophyta</taxon>
        <taxon>Magnoliopsida</taxon>
        <taxon>eudicotyledons</taxon>
        <taxon>Gunneridae</taxon>
        <taxon>Pentapetalae</taxon>
        <taxon>rosids</taxon>
        <taxon>fabids</taxon>
        <taxon>Fagales</taxon>
        <taxon>Fagaceae</taxon>
        <taxon>Quercus</taxon>
    </lineage>
</organism>
<keyword evidence="2" id="KW-1185">Reference proteome</keyword>
<evidence type="ECO:0000313" key="2">
    <source>
        <dbReference type="Proteomes" id="UP000237347"/>
    </source>
</evidence>
<proteinExistence type="predicted"/>
<protein>
    <submittedName>
        <fullName evidence="1">Uncharacterized protein</fullName>
    </submittedName>
</protein>
<dbReference type="AlphaFoldDB" id="A0AAW0L783"/>
<name>A0AAW0L783_QUESU</name>
<sequence>MGAWWQENQASNLQLGSDIVSKVVIAHFRTYKSPISALLQCGFTNAVLDNSVTGTHNLFVINPFRGSVKFQSADALVLQPKIAFWVLWLSPRLVGHLINRIRNGTNVWKGTVSGAASDATGKMSSLSGAIASSFHNCRGNALIVDCSSSKANYYLLLYGIICIANINLSRSNTYCVWIKHCT</sequence>
<reference evidence="1 2" key="1">
    <citation type="journal article" date="2018" name="Sci. Data">
        <title>The draft genome sequence of cork oak.</title>
        <authorList>
            <person name="Ramos A.M."/>
            <person name="Usie A."/>
            <person name="Barbosa P."/>
            <person name="Barros P.M."/>
            <person name="Capote T."/>
            <person name="Chaves I."/>
            <person name="Simoes F."/>
            <person name="Abreu I."/>
            <person name="Carrasquinho I."/>
            <person name="Faro C."/>
            <person name="Guimaraes J.B."/>
            <person name="Mendonca D."/>
            <person name="Nobrega F."/>
            <person name="Rodrigues L."/>
            <person name="Saibo N.J.M."/>
            <person name="Varela M.C."/>
            <person name="Egas C."/>
            <person name="Matos J."/>
            <person name="Miguel C.M."/>
            <person name="Oliveira M.M."/>
            <person name="Ricardo C.P."/>
            <person name="Goncalves S."/>
        </authorList>
    </citation>
    <scope>NUCLEOTIDE SEQUENCE [LARGE SCALE GENOMIC DNA]</scope>
    <source>
        <strain evidence="2">cv. HL8</strain>
    </source>
</reference>
<dbReference type="GO" id="GO:0042594">
    <property type="term" value="P:response to starvation"/>
    <property type="evidence" value="ECO:0007669"/>
    <property type="project" value="TreeGrafter"/>
</dbReference>
<dbReference type="Proteomes" id="UP000237347">
    <property type="component" value="Unassembled WGS sequence"/>
</dbReference>
<dbReference type="PANTHER" id="PTHR13268:SF7">
    <property type="entry name" value="AUTOPHAGY-RELATED PROTEIN 18F"/>
    <property type="match status" value="1"/>
</dbReference>
<gene>
    <name evidence="1" type="ORF">CFP56_008256</name>
</gene>
<accession>A0AAW0L783</accession>
<evidence type="ECO:0000313" key="1">
    <source>
        <dbReference type="EMBL" id="KAK7846201.1"/>
    </source>
</evidence>
<comment type="caution">
    <text evidence="1">The sequence shown here is derived from an EMBL/GenBank/DDBJ whole genome shotgun (WGS) entry which is preliminary data.</text>
</comment>
<dbReference type="InterPro" id="IPR045142">
    <property type="entry name" value="BCAS3-like"/>
</dbReference>